<dbReference type="EMBL" id="JAAZON010000046">
    <property type="protein sequence ID" value="NMC61774.1"/>
    <property type="molecule type" value="Genomic_DNA"/>
</dbReference>
<dbReference type="Proteomes" id="UP000524246">
    <property type="component" value="Unassembled WGS sequence"/>
</dbReference>
<accession>A0A7X9FPG0</accession>
<comment type="caution">
    <text evidence="1">The sequence shown here is derived from an EMBL/GenBank/DDBJ whole genome shotgun (WGS) entry which is preliminary data.</text>
</comment>
<proteinExistence type="predicted"/>
<reference evidence="1 2" key="1">
    <citation type="journal article" date="2020" name="Biotechnol. Biofuels">
        <title>New insights from the biogas microbiome by comprehensive genome-resolved metagenomics of nearly 1600 species originating from multiple anaerobic digesters.</title>
        <authorList>
            <person name="Campanaro S."/>
            <person name="Treu L."/>
            <person name="Rodriguez-R L.M."/>
            <person name="Kovalovszki A."/>
            <person name="Ziels R.M."/>
            <person name="Maus I."/>
            <person name="Zhu X."/>
            <person name="Kougias P.G."/>
            <person name="Basile A."/>
            <person name="Luo G."/>
            <person name="Schluter A."/>
            <person name="Konstantinidis K.T."/>
            <person name="Angelidaki I."/>
        </authorList>
    </citation>
    <scope>NUCLEOTIDE SEQUENCE [LARGE SCALE GENOMIC DNA]</scope>
    <source>
        <strain evidence="1">AS27yjCOA_65</strain>
    </source>
</reference>
<sequence length="135" mass="15457">MIALNELSNLFCKDRAIGVMARKLLFLARKNLICTLEVDSYVLSKEEETNNKSALEALSAFGLVKKSSNSTTGFRYSIPAETLSLIEQAVLAMENHFLLKRSAEWHINAKSRLEWIEGLYHMIQKGREKYYANIR</sequence>
<name>A0A7X9FPG0_9DELT</name>
<protein>
    <submittedName>
        <fullName evidence="1">Uncharacterized protein</fullName>
    </submittedName>
</protein>
<gene>
    <name evidence="1" type="ORF">GYA55_01255</name>
</gene>
<dbReference type="AlphaFoldDB" id="A0A7X9FPG0"/>
<evidence type="ECO:0000313" key="2">
    <source>
        <dbReference type="Proteomes" id="UP000524246"/>
    </source>
</evidence>
<evidence type="ECO:0000313" key="1">
    <source>
        <dbReference type="EMBL" id="NMC61774.1"/>
    </source>
</evidence>
<organism evidence="1 2">
    <name type="scientific">SAR324 cluster bacterium</name>
    <dbReference type="NCBI Taxonomy" id="2024889"/>
    <lineage>
        <taxon>Bacteria</taxon>
        <taxon>Deltaproteobacteria</taxon>
        <taxon>SAR324 cluster</taxon>
    </lineage>
</organism>